<feature type="region of interest" description="Disordered" evidence="1">
    <location>
        <begin position="64"/>
        <end position="134"/>
    </location>
</feature>
<comment type="caution">
    <text evidence="2">The sequence shown here is derived from an EMBL/GenBank/DDBJ whole genome shotgun (WGS) entry which is preliminary data.</text>
</comment>
<organism evidence="2 3">
    <name type="scientific">Tagetes erecta</name>
    <name type="common">African marigold</name>
    <dbReference type="NCBI Taxonomy" id="13708"/>
    <lineage>
        <taxon>Eukaryota</taxon>
        <taxon>Viridiplantae</taxon>
        <taxon>Streptophyta</taxon>
        <taxon>Embryophyta</taxon>
        <taxon>Tracheophyta</taxon>
        <taxon>Spermatophyta</taxon>
        <taxon>Magnoliopsida</taxon>
        <taxon>eudicotyledons</taxon>
        <taxon>Gunneridae</taxon>
        <taxon>Pentapetalae</taxon>
        <taxon>asterids</taxon>
        <taxon>campanulids</taxon>
        <taxon>Asterales</taxon>
        <taxon>Asteraceae</taxon>
        <taxon>Asteroideae</taxon>
        <taxon>Heliantheae alliance</taxon>
        <taxon>Tageteae</taxon>
        <taxon>Tagetes</taxon>
    </lineage>
</organism>
<evidence type="ECO:0000256" key="1">
    <source>
        <dbReference type="SAM" id="MobiDB-lite"/>
    </source>
</evidence>
<reference evidence="2" key="1">
    <citation type="journal article" date="2023" name="bioRxiv">
        <title>Improved chromosome-level genome assembly for marigold (Tagetes erecta).</title>
        <authorList>
            <person name="Jiang F."/>
            <person name="Yuan L."/>
            <person name="Wang S."/>
            <person name="Wang H."/>
            <person name="Xu D."/>
            <person name="Wang A."/>
            <person name="Fan W."/>
        </authorList>
    </citation>
    <scope>NUCLEOTIDE SEQUENCE</scope>
    <source>
        <strain evidence="2">WSJ</strain>
        <tissue evidence="2">Leaf</tissue>
    </source>
</reference>
<gene>
    <name evidence="2" type="ORF">QVD17_00128</name>
</gene>
<name>A0AAD8P5K5_TARER</name>
<feature type="compositionally biased region" description="Acidic residues" evidence="1">
    <location>
        <begin position="86"/>
        <end position="134"/>
    </location>
</feature>
<keyword evidence="3" id="KW-1185">Reference proteome</keyword>
<dbReference type="EMBL" id="JAUHHV010000001">
    <property type="protein sequence ID" value="KAK1434388.1"/>
    <property type="molecule type" value="Genomic_DNA"/>
</dbReference>
<evidence type="ECO:0000313" key="2">
    <source>
        <dbReference type="EMBL" id="KAK1434388.1"/>
    </source>
</evidence>
<evidence type="ECO:0000313" key="3">
    <source>
        <dbReference type="Proteomes" id="UP001229421"/>
    </source>
</evidence>
<accession>A0AAD8P5K5</accession>
<proteinExistence type="predicted"/>
<dbReference type="Proteomes" id="UP001229421">
    <property type="component" value="Unassembled WGS sequence"/>
</dbReference>
<protein>
    <submittedName>
        <fullName evidence="2">Uncharacterized protein</fullName>
    </submittedName>
</protein>
<dbReference type="AlphaFoldDB" id="A0AAD8P5K5"/>
<sequence>MKFELKHNVAAYLNEDFVEAAGYEEIISFFLRTKYVYVMRAKLIIYERLIKKFRRIAEVVEDDNGQKVDENSEPIDPNDLEHKDPEDELSESESENESDQIDEEENDDESELSDSESESDDNNSSDVDDVEQEQNLDDIIVNKGVEEHVQNDVIIEADVDVQVENLADNDLYLDMDIFQDDNVIVEDDEVLEAVVQLQNVEVEAVDVIEVIKETSLEITKVVDVIDQSVGEAEKLDQKMMEKAEGGNIDLIATRASGGAIGNVRNASFMPEFADDFNFDIDL</sequence>